<sequence length="120" mass="12714">VIRLPGFARALVIASMTPIALTAGCAGKVFYLPSLIQSGDYGTRSEARSWAGVEPPLRLLWQHKVDSYPLGEALLAGPLLLQLTTSPKLHAFDRYNGGRLGRQGVSEGVCAPPRLVGSSG</sequence>
<proteinExistence type="predicted"/>
<feature type="non-terminal residue" evidence="1">
    <location>
        <position position="1"/>
    </location>
</feature>
<accession>A0A382UH05</accession>
<gene>
    <name evidence="1" type="ORF">METZ01_LOCUS386400</name>
</gene>
<organism evidence="1">
    <name type="scientific">marine metagenome</name>
    <dbReference type="NCBI Taxonomy" id="408172"/>
    <lineage>
        <taxon>unclassified sequences</taxon>
        <taxon>metagenomes</taxon>
        <taxon>ecological metagenomes</taxon>
    </lineage>
</organism>
<dbReference type="AlphaFoldDB" id="A0A382UH05"/>
<protein>
    <submittedName>
        <fullName evidence="1">Uncharacterized protein</fullName>
    </submittedName>
</protein>
<reference evidence="1" key="1">
    <citation type="submission" date="2018-05" db="EMBL/GenBank/DDBJ databases">
        <authorList>
            <person name="Lanie J.A."/>
            <person name="Ng W.-L."/>
            <person name="Kazmierczak K.M."/>
            <person name="Andrzejewski T.M."/>
            <person name="Davidsen T.M."/>
            <person name="Wayne K.J."/>
            <person name="Tettelin H."/>
            <person name="Glass J.I."/>
            <person name="Rusch D."/>
            <person name="Podicherti R."/>
            <person name="Tsui H.-C.T."/>
            <person name="Winkler M.E."/>
        </authorList>
    </citation>
    <scope>NUCLEOTIDE SEQUENCE</scope>
</reference>
<evidence type="ECO:0000313" key="1">
    <source>
        <dbReference type="EMBL" id="SVD33546.1"/>
    </source>
</evidence>
<dbReference type="EMBL" id="UINC01144191">
    <property type="protein sequence ID" value="SVD33546.1"/>
    <property type="molecule type" value="Genomic_DNA"/>
</dbReference>
<feature type="non-terminal residue" evidence="1">
    <location>
        <position position="120"/>
    </location>
</feature>
<name>A0A382UH05_9ZZZZ</name>